<reference evidence="2 3" key="1">
    <citation type="submission" date="2019-02" db="EMBL/GenBank/DDBJ databases">
        <title>Investigation of anaerobic lignin degradation for improved lignocellulosic biofuels.</title>
        <authorList>
            <person name="Deangelis K."/>
        </authorList>
    </citation>
    <scope>NUCLEOTIDE SEQUENCE [LARGE SCALE GENOMIC DNA]</scope>
    <source>
        <strain evidence="2 3">159R</strain>
    </source>
</reference>
<keyword evidence="1" id="KW-0732">Signal</keyword>
<comment type="caution">
    <text evidence="2">The sequence shown here is derived from an EMBL/GenBank/DDBJ whole genome shotgun (WGS) entry which is preliminary data.</text>
</comment>
<name>A0A4V6NFM9_9GAMM</name>
<dbReference type="NCBIfam" id="NF007705">
    <property type="entry name" value="PRK10397.1"/>
    <property type="match status" value="1"/>
</dbReference>
<proteinExistence type="predicted"/>
<dbReference type="OrthoDB" id="6518935at2"/>
<dbReference type="InterPro" id="IPR038624">
    <property type="entry name" value="YedD-like_sf"/>
</dbReference>
<dbReference type="Pfam" id="PF13987">
    <property type="entry name" value="YedD"/>
    <property type="match status" value="1"/>
</dbReference>
<evidence type="ECO:0000313" key="2">
    <source>
        <dbReference type="EMBL" id="TCL04038.1"/>
    </source>
</evidence>
<feature type="chain" id="PRO_5020962778" evidence="1">
    <location>
        <begin position="24"/>
        <end position="164"/>
    </location>
</feature>
<gene>
    <name evidence="2" type="ORF">EZJ58_2139</name>
</gene>
<dbReference type="Proteomes" id="UP000294555">
    <property type="component" value="Unassembled WGS sequence"/>
</dbReference>
<keyword evidence="3" id="KW-1185">Reference proteome</keyword>
<dbReference type="AlphaFoldDB" id="A0A4V6NFM9"/>
<dbReference type="PROSITE" id="PS51257">
    <property type="entry name" value="PROKAR_LIPOPROTEIN"/>
    <property type="match status" value="1"/>
</dbReference>
<protein>
    <submittedName>
        <fullName evidence="2">YedD-like protein</fullName>
    </submittedName>
</protein>
<feature type="signal peptide" evidence="1">
    <location>
        <begin position="1"/>
        <end position="23"/>
    </location>
</feature>
<sequence length="164" mass="18015">MKKIFVTGLLAAALTGCAGTADYAEVIKAPAPQELAGVWTTTGPQSWLVSPEAVASLIITRSGDTLDCRHWQRTIAKRGKLDWTGEQYYNVTFKSENYKIVLENGEMKYDHMTLRRVKAPTAECAAFLTSVNGDYQIILPTAPVRHVQTSHKKSGGAQMRNTKG</sequence>
<dbReference type="Gene3D" id="2.40.128.500">
    <property type="entry name" value="YedD-like protein"/>
    <property type="match status" value="1"/>
</dbReference>
<dbReference type="InterPro" id="IPR025596">
    <property type="entry name" value="YedD"/>
</dbReference>
<evidence type="ECO:0000313" key="3">
    <source>
        <dbReference type="Proteomes" id="UP000294555"/>
    </source>
</evidence>
<accession>A0A4V6NFM9</accession>
<evidence type="ECO:0000256" key="1">
    <source>
        <dbReference type="SAM" id="SignalP"/>
    </source>
</evidence>
<dbReference type="EMBL" id="SJOI01000001">
    <property type="protein sequence ID" value="TCL04038.1"/>
    <property type="molecule type" value="Genomic_DNA"/>
</dbReference>
<organism evidence="2 3">
    <name type="scientific">Sodalis ligni</name>
    <dbReference type="NCBI Taxonomy" id="2697027"/>
    <lineage>
        <taxon>Bacteria</taxon>
        <taxon>Pseudomonadati</taxon>
        <taxon>Pseudomonadota</taxon>
        <taxon>Gammaproteobacteria</taxon>
        <taxon>Enterobacterales</taxon>
        <taxon>Bruguierivoracaceae</taxon>
        <taxon>Sodalis</taxon>
    </lineage>
</organism>